<comment type="similarity">
    <text evidence="1 5">Belongs to the aldehyde dehydrogenase family.</text>
</comment>
<accession>A0AA38RIK4</accession>
<dbReference type="Gene3D" id="3.40.605.10">
    <property type="entry name" value="Aldehyde Dehydrogenase, Chain A, domain 1"/>
    <property type="match status" value="1"/>
</dbReference>
<dbReference type="AlphaFoldDB" id="A0AA38RIK4"/>
<evidence type="ECO:0000313" key="7">
    <source>
        <dbReference type="EMBL" id="KAJ9138450.1"/>
    </source>
</evidence>
<organism evidence="7 8">
    <name type="scientific">Pleurostoma richardsiae</name>
    <dbReference type="NCBI Taxonomy" id="41990"/>
    <lineage>
        <taxon>Eukaryota</taxon>
        <taxon>Fungi</taxon>
        <taxon>Dikarya</taxon>
        <taxon>Ascomycota</taxon>
        <taxon>Pezizomycotina</taxon>
        <taxon>Sordariomycetes</taxon>
        <taxon>Sordariomycetidae</taxon>
        <taxon>Calosphaeriales</taxon>
        <taxon>Pleurostomataceae</taxon>
        <taxon>Pleurostoma</taxon>
    </lineage>
</organism>
<dbReference type="PROSITE" id="PS00070">
    <property type="entry name" value="ALDEHYDE_DEHYDR_CYS"/>
    <property type="match status" value="1"/>
</dbReference>
<gene>
    <name evidence="7" type="ORF">NKR23_g8527</name>
</gene>
<evidence type="ECO:0000259" key="6">
    <source>
        <dbReference type="Pfam" id="PF00171"/>
    </source>
</evidence>
<reference evidence="7" key="1">
    <citation type="submission" date="2022-07" db="EMBL/GenBank/DDBJ databases">
        <title>Fungi with potential for degradation of polypropylene.</title>
        <authorList>
            <person name="Gostincar C."/>
        </authorList>
    </citation>
    <scope>NUCLEOTIDE SEQUENCE</scope>
    <source>
        <strain evidence="7">EXF-13308</strain>
    </source>
</reference>
<dbReference type="EMBL" id="JANBVO010000030">
    <property type="protein sequence ID" value="KAJ9138450.1"/>
    <property type="molecule type" value="Genomic_DNA"/>
</dbReference>
<dbReference type="SUPFAM" id="SSF53720">
    <property type="entry name" value="ALDH-like"/>
    <property type="match status" value="1"/>
</dbReference>
<dbReference type="InterPro" id="IPR016161">
    <property type="entry name" value="Ald_DH/histidinol_DH"/>
</dbReference>
<dbReference type="Gene3D" id="3.40.309.10">
    <property type="entry name" value="Aldehyde Dehydrogenase, Chain A, domain 2"/>
    <property type="match status" value="1"/>
</dbReference>
<dbReference type="InterPro" id="IPR029510">
    <property type="entry name" value="Ald_DH_CS_GLU"/>
</dbReference>
<feature type="domain" description="Aldehyde dehydrogenase" evidence="6">
    <location>
        <begin position="52"/>
        <end position="500"/>
    </location>
</feature>
<evidence type="ECO:0000256" key="3">
    <source>
        <dbReference type="ARBA" id="ARBA00023027"/>
    </source>
</evidence>
<dbReference type="PANTHER" id="PTHR43720:SF2">
    <property type="entry name" value="2-AMINOMUCONIC SEMIALDEHYDE DEHYDROGENASE"/>
    <property type="match status" value="1"/>
</dbReference>
<keyword evidence="2 5" id="KW-0560">Oxidoreductase</keyword>
<dbReference type="CDD" id="cd07093">
    <property type="entry name" value="ALDH_F8_HMSADH"/>
    <property type="match status" value="1"/>
</dbReference>
<sequence length="505" mass="54931">MGSLHDDGRPAAVRDAWASDTLEKAETFIQSQELGMQNFVGNAFDSSSGSLGSLPAINPKTGKVFAQVPISSPGEVEQALQAAKQAFKSWSKTPAAVRSSYLQRVAQLIRENRELFAVWESIDQGKTLARARVEVDRAVSNFSYFSTFILHQETKARMIDGVALTYEHRSPAGVFALISPWNMPLYLLTWKIAPCLAFGCTAVAKPSEVTSMSAFLLCEVFRQAGIPPGVINIVFGDGPNTGSALVKSPLVSGVSFTGGTATGIRIRKDTAEQIYKHVSLELGGKNPTLVFDDVDMDKAVQTAATAAFENQGEICLCGSRIYVQSTMYDKFVSQFTSYVTANFKRGERVGAVVSLPHYRKIRSYLQLAEEEKATFVTGSVPPEDPEGGLWIDPVILTGVSTASRVMREEIFGPVVTIAKFETEDEAVELANDNPNGLAAVLLTQDGARMRRVGEQIEAGMVWVNCWLVRELGTPFGGMKNSGTGREGGEYSREVFTVVRTLHIPM</sequence>
<evidence type="ECO:0000256" key="4">
    <source>
        <dbReference type="PROSITE-ProRule" id="PRU10007"/>
    </source>
</evidence>
<protein>
    <submittedName>
        <fullName evidence="7">Aldehyde dehydrogenase domain-containing protein</fullName>
    </submittedName>
</protein>
<keyword evidence="8" id="KW-1185">Reference proteome</keyword>
<dbReference type="FunFam" id="3.40.605.10:FF:000007">
    <property type="entry name" value="NAD/NADP-dependent betaine aldehyde dehydrogenase"/>
    <property type="match status" value="1"/>
</dbReference>
<name>A0AA38RIK4_9PEZI</name>
<dbReference type="InterPro" id="IPR016160">
    <property type="entry name" value="Ald_DH_CS_CYS"/>
</dbReference>
<evidence type="ECO:0000256" key="2">
    <source>
        <dbReference type="ARBA" id="ARBA00023002"/>
    </source>
</evidence>
<evidence type="ECO:0000256" key="1">
    <source>
        <dbReference type="ARBA" id="ARBA00009986"/>
    </source>
</evidence>
<dbReference type="GO" id="GO:0016620">
    <property type="term" value="F:oxidoreductase activity, acting on the aldehyde or oxo group of donors, NAD or NADP as acceptor"/>
    <property type="evidence" value="ECO:0007669"/>
    <property type="project" value="InterPro"/>
</dbReference>
<proteinExistence type="inferred from homology"/>
<comment type="caution">
    <text evidence="7">The sequence shown here is derived from an EMBL/GenBank/DDBJ whole genome shotgun (WGS) entry which is preliminary data.</text>
</comment>
<dbReference type="PANTHER" id="PTHR43720">
    <property type="entry name" value="2-AMINOMUCONIC SEMIALDEHYDE DEHYDROGENASE"/>
    <property type="match status" value="1"/>
</dbReference>
<evidence type="ECO:0000256" key="5">
    <source>
        <dbReference type="RuleBase" id="RU003345"/>
    </source>
</evidence>
<dbReference type="InterPro" id="IPR016163">
    <property type="entry name" value="Ald_DH_C"/>
</dbReference>
<dbReference type="InterPro" id="IPR015590">
    <property type="entry name" value="Aldehyde_DH_dom"/>
</dbReference>
<keyword evidence="3" id="KW-0520">NAD</keyword>
<dbReference type="Proteomes" id="UP001174694">
    <property type="component" value="Unassembled WGS sequence"/>
</dbReference>
<dbReference type="InterPro" id="IPR016162">
    <property type="entry name" value="Ald_DH_N"/>
</dbReference>
<dbReference type="Pfam" id="PF00171">
    <property type="entry name" value="Aldedh"/>
    <property type="match status" value="1"/>
</dbReference>
<feature type="active site" evidence="4">
    <location>
        <position position="281"/>
    </location>
</feature>
<evidence type="ECO:0000313" key="8">
    <source>
        <dbReference type="Proteomes" id="UP001174694"/>
    </source>
</evidence>
<dbReference type="PROSITE" id="PS00687">
    <property type="entry name" value="ALDEHYDE_DEHYDR_GLU"/>
    <property type="match status" value="1"/>
</dbReference>